<feature type="region of interest" description="Disordered" evidence="1">
    <location>
        <begin position="117"/>
        <end position="140"/>
    </location>
</feature>
<dbReference type="EMBL" id="JASSZA010000016">
    <property type="protein sequence ID" value="KAK2091677.1"/>
    <property type="molecule type" value="Genomic_DNA"/>
</dbReference>
<comment type="caution">
    <text evidence="2">The sequence shown here is derived from an EMBL/GenBank/DDBJ whole genome shotgun (WGS) entry which is preliminary data.</text>
</comment>
<evidence type="ECO:0000256" key="1">
    <source>
        <dbReference type="SAM" id="MobiDB-lite"/>
    </source>
</evidence>
<name>A0ABQ9U3N2_SAGOE</name>
<gene>
    <name evidence="2" type="ORF">P7K49_030961</name>
</gene>
<protein>
    <submittedName>
        <fullName evidence="2">Uncharacterized protein</fullName>
    </submittedName>
</protein>
<accession>A0ABQ9U3N2</accession>
<feature type="compositionally biased region" description="Basic and acidic residues" evidence="1">
    <location>
        <begin position="121"/>
        <end position="140"/>
    </location>
</feature>
<proteinExistence type="predicted"/>
<feature type="compositionally biased region" description="Basic and acidic residues" evidence="1">
    <location>
        <begin position="1"/>
        <end position="15"/>
    </location>
</feature>
<keyword evidence="3" id="KW-1185">Reference proteome</keyword>
<evidence type="ECO:0000313" key="3">
    <source>
        <dbReference type="Proteomes" id="UP001266305"/>
    </source>
</evidence>
<organism evidence="2 3">
    <name type="scientific">Saguinus oedipus</name>
    <name type="common">Cotton-top tamarin</name>
    <name type="synonym">Oedipomidas oedipus</name>
    <dbReference type="NCBI Taxonomy" id="9490"/>
    <lineage>
        <taxon>Eukaryota</taxon>
        <taxon>Metazoa</taxon>
        <taxon>Chordata</taxon>
        <taxon>Craniata</taxon>
        <taxon>Vertebrata</taxon>
        <taxon>Euteleostomi</taxon>
        <taxon>Mammalia</taxon>
        <taxon>Eutheria</taxon>
        <taxon>Euarchontoglires</taxon>
        <taxon>Primates</taxon>
        <taxon>Haplorrhini</taxon>
        <taxon>Platyrrhini</taxon>
        <taxon>Cebidae</taxon>
        <taxon>Callitrichinae</taxon>
        <taxon>Saguinus</taxon>
    </lineage>
</organism>
<dbReference type="Proteomes" id="UP001266305">
    <property type="component" value="Unassembled WGS sequence"/>
</dbReference>
<evidence type="ECO:0000313" key="2">
    <source>
        <dbReference type="EMBL" id="KAK2091677.1"/>
    </source>
</evidence>
<reference evidence="2 3" key="1">
    <citation type="submission" date="2023-05" db="EMBL/GenBank/DDBJ databases">
        <title>B98-5 Cell Line De Novo Hybrid Assembly: An Optical Mapping Approach.</title>
        <authorList>
            <person name="Kananen K."/>
            <person name="Auerbach J.A."/>
            <person name="Kautto E."/>
            <person name="Blachly J.S."/>
        </authorList>
    </citation>
    <scope>NUCLEOTIDE SEQUENCE [LARGE SCALE GENOMIC DNA]</scope>
    <source>
        <strain evidence="2">B95-8</strain>
        <tissue evidence="2">Cell line</tissue>
    </source>
</reference>
<sequence>MQAEKQQHAKPREDVTPSLSSTSWYQGSYSQSYAGEMLVATLRFPGQGMEGGPWGCAKETVAMLWEKGLCALDVCQWEMRLQAVCPRGGIFGGDIGAQGSHLESWTEGWAVDNGEIQRGGMKQDDKKGGPCEQRVDAGTW</sequence>
<feature type="region of interest" description="Disordered" evidence="1">
    <location>
        <begin position="1"/>
        <end position="23"/>
    </location>
</feature>